<evidence type="ECO:0000256" key="5">
    <source>
        <dbReference type="ARBA" id="ARBA00023002"/>
    </source>
</evidence>
<dbReference type="RefSeq" id="WP_048169613.1">
    <property type="nucleotide sequence ID" value="NZ_CP009507.1"/>
</dbReference>
<dbReference type="PANTHER" id="PTHR30096:SF0">
    <property type="entry name" value="4,5-DOPA DIOXYGENASE EXTRADIOL-LIKE PROTEIN"/>
    <property type="match status" value="1"/>
</dbReference>
<name>A0A0E3L9Y5_9EURY</name>
<dbReference type="PATRIC" id="fig|1434119.4.peg.497"/>
<feature type="domain" description="Extradiol ring-cleavage dioxygenase class III enzyme subunit B" evidence="6">
    <location>
        <begin position="23"/>
        <end position="233"/>
    </location>
</feature>
<evidence type="ECO:0000259" key="6">
    <source>
        <dbReference type="Pfam" id="PF02900"/>
    </source>
</evidence>
<dbReference type="PIRSF" id="PIRSF006157">
    <property type="entry name" value="Doxgns_DODA"/>
    <property type="match status" value="1"/>
</dbReference>
<evidence type="ECO:0000256" key="3">
    <source>
        <dbReference type="ARBA" id="ARBA00022723"/>
    </source>
</evidence>
<dbReference type="GeneID" id="41604350"/>
<dbReference type="AlphaFoldDB" id="A0A0E3L9Y5"/>
<dbReference type="GO" id="GO:0008198">
    <property type="term" value="F:ferrous iron binding"/>
    <property type="evidence" value="ECO:0007669"/>
    <property type="project" value="InterPro"/>
</dbReference>
<protein>
    <submittedName>
        <fullName evidence="7">Uncharacterized protein ygiD</fullName>
    </submittedName>
</protein>
<keyword evidence="5" id="KW-0560">Oxidoreductase</keyword>
<dbReference type="KEGG" id="msz:MSSIH_0391"/>
<evidence type="ECO:0000313" key="7">
    <source>
        <dbReference type="EMBL" id="AKB31081.1"/>
    </source>
</evidence>
<dbReference type="GO" id="GO:0016702">
    <property type="term" value="F:oxidoreductase activity, acting on single donors with incorporation of molecular oxygen, incorporation of two atoms of oxygen"/>
    <property type="evidence" value="ECO:0007669"/>
    <property type="project" value="UniProtKB-ARBA"/>
</dbReference>
<dbReference type="GeneID" id="24859157"/>
<dbReference type="PANTHER" id="PTHR30096">
    <property type="entry name" value="4,5-DOPA DIOXYGENASE EXTRADIOL-LIKE PROTEIN"/>
    <property type="match status" value="1"/>
</dbReference>
<proteinExistence type="inferred from homology"/>
<keyword evidence="3" id="KW-0479">Metal-binding</keyword>
<dbReference type="NCBIfam" id="NF007914">
    <property type="entry name" value="PRK10628.1"/>
    <property type="match status" value="1"/>
</dbReference>
<dbReference type="InterPro" id="IPR004183">
    <property type="entry name" value="Xdiol_dOase_suB"/>
</dbReference>
<organism evidence="7 8">
    <name type="scientific">Methanosarcina siciliae HI350</name>
    <dbReference type="NCBI Taxonomy" id="1434119"/>
    <lineage>
        <taxon>Archaea</taxon>
        <taxon>Methanobacteriati</taxon>
        <taxon>Methanobacteriota</taxon>
        <taxon>Stenosarchaea group</taxon>
        <taxon>Methanomicrobia</taxon>
        <taxon>Methanosarcinales</taxon>
        <taxon>Methanosarcinaceae</taxon>
        <taxon>Methanosarcina</taxon>
    </lineage>
</organism>
<dbReference type="Gene3D" id="3.40.830.10">
    <property type="entry name" value="LigB-like"/>
    <property type="match status" value="1"/>
</dbReference>
<dbReference type="CDD" id="cd07363">
    <property type="entry name" value="45_DOPA_Dioxygenase"/>
    <property type="match status" value="1"/>
</dbReference>
<comment type="similarity">
    <text evidence="2">Belongs to the DODA-type extradiol aromatic ring-opening dioxygenase family.</text>
</comment>
<evidence type="ECO:0000256" key="1">
    <source>
        <dbReference type="ARBA" id="ARBA00001947"/>
    </source>
</evidence>
<comment type="cofactor">
    <cofactor evidence="1">
        <name>Zn(2+)</name>
        <dbReference type="ChEBI" id="CHEBI:29105"/>
    </cofactor>
</comment>
<gene>
    <name evidence="7" type="ORF">MSSIH_0391</name>
</gene>
<dbReference type="GO" id="GO:0008270">
    <property type="term" value="F:zinc ion binding"/>
    <property type="evidence" value="ECO:0007669"/>
    <property type="project" value="InterPro"/>
</dbReference>
<evidence type="ECO:0000256" key="4">
    <source>
        <dbReference type="ARBA" id="ARBA00022833"/>
    </source>
</evidence>
<dbReference type="Pfam" id="PF02900">
    <property type="entry name" value="LigB"/>
    <property type="match status" value="1"/>
</dbReference>
<dbReference type="SUPFAM" id="SSF53213">
    <property type="entry name" value="LigB-like"/>
    <property type="match status" value="1"/>
</dbReference>
<dbReference type="HOGENOM" id="CLU_046582_2_0_2"/>
<reference evidence="7 8" key="1">
    <citation type="submission" date="2014-07" db="EMBL/GenBank/DDBJ databases">
        <title>Methanogenic archaea and the global carbon cycle.</title>
        <authorList>
            <person name="Henriksen J.R."/>
            <person name="Luke J."/>
            <person name="Reinhart S."/>
            <person name="Benedict M.N."/>
            <person name="Youngblut N.D."/>
            <person name="Metcalf M.E."/>
            <person name="Whitaker R.J."/>
            <person name="Metcalf W.W."/>
        </authorList>
    </citation>
    <scope>NUCLEOTIDE SEQUENCE [LARGE SCALE GENOMIC DNA]</scope>
    <source>
        <strain evidence="7 8">HI350</strain>
    </source>
</reference>
<keyword evidence="4" id="KW-0862">Zinc</keyword>
<dbReference type="InterPro" id="IPR014436">
    <property type="entry name" value="Extradiol_dOase_DODA"/>
</dbReference>
<evidence type="ECO:0000313" key="8">
    <source>
        <dbReference type="Proteomes" id="UP000033092"/>
    </source>
</evidence>
<dbReference type="EMBL" id="CP009507">
    <property type="protein sequence ID" value="AKB31081.1"/>
    <property type="molecule type" value="Genomic_DNA"/>
</dbReference>
<sequence length="258" mass="29434">MEKVIPVLFIGHGSPMNAIEENEFTESWREISEKIPKPKAILAISAHYEREDSSVTSNEKPRTIHDFYGFPKELYDLKYDCSGSKELITEVKNLAQEVNLDSRWGIDHGVWCVLSKMYSDADIPVAELSINRKLSMQQHYDLARKLCKLREEGILIFCTGNVVHNLMLARMSETPYKWATSFDEKVKKYVTARDDLKLVNYESLGEDALLSVNSAEHYIPLVYALGATDKKESVSFFCEKIVFASVSMRCILFEAKNG</sequence>
<dbReference type="Proteomes" id="UP000033092">
    <property type="component" value="Chromosome"/>
</dbReference>
<accession>A0A0E3L9Y5</accession>
<evidence type="ECO:0000256" key="2">
    <source>
        <dbReference type="ARBA" id="ARBA00007581"/>
    </source>
</evidence>